<dbReference type="RefSeq" id="WP_065320451.1">
    <property type="nucleotide sequence ID" value="NZ_CP017477.1"/>
</dbReference>
<sequence>MKKKIIVLFILIAQIATVCAQNYKFGKVSKEELEEKFHPLDSTADASYLYKYRRSYFNYSDTQGFQLITEIHQRIKIYTKEGFEYATKSINYYNPDSGERESVNSIKGYTFYLKNGKVEKEKLSKDGIFQEKINEYNSRKKITMSKITEGCVLELKYTIVSPYPTSIEDVEFQKSIPIKKLKSQIEFPEYYTFKTIAKGYYSVPMTNTSKGSKIGNTNFRTEIFNFEDENIPALKNNEAYVANINNYRGGVKFELAQTNFISIGGDFKNYSNSWETVSKQIFKSTSFGSELDKSSYYKDDLEKILANNTTDQDKIGAIFEFVKSQVKWNGFYGKYAEKGVRAAYKENTGNVADINLMLTSMLRSAGLEANPVLVSSRGNGVPLFPTLNGFDYVISIVQFPDNSYVLLDATELYSLPNVLPVRALNWDGRIVTKDGTSSWVKLSSTKHAIEDNMMMVKISDDLIVEGLIRTKYENLNALNFRKNYNHIKEEELIKDYEENNNIETEEFKILNQEDIYKDIVRNVKFSSEDLIEQIGNKLYIEPNLFLTKRENPFKLAERKYPVDFATAWRDINRVSIEIPEGYTVEKLPESFAIALPNNLGVFKYQVSQNGNKVKSLSILEFNSAMIPSEYYAYLKDFYSKLVKKQTEKIVLIKS</sequence>
<name>A0A1B8TR58_9FLAO</name>
<feature type="domain" description="Transglutaminase-like" evidence="3">
    <location>
        <begin position="303"/>
        <end position="380"/>
    </location>
</feature>
<keyword evidence="5" id="KW-1185">Reference proteome</keyword>
<dbReference type="STRING" id="1774273.LPB03_14225"/>
<dbReference type="KEGG" id="pob:LPB03_14225"/>
<dbReference type="Pfam" id="PF01841">
    <property type="entry name" value="Transglut_core"/>
    <property type="match status" value="1"/>
</dbReference>
<feature type="signal peptide" evidence="2">
    <location>
        <begin position="1"/>
        <end position="20"/>
    </location>
</feature>
<evidence type="ECO:0000313" key="4">
    <source>
        <dbReference type="EMBL" id="OBY62100.1"/>
    </source>
</evidence>
<comment type="caution">
    <text evidence="4">The sequence shown here is derived from an EMBL/GenBank/DDBJ whole genome shotgun (WGS) entry which is preliminary data.</text>
</comment>
<dbReference type="Proteomes" id="UP000092584">
    <property type="component" value="Unassembled WGS sequence"/>
</dbReference>
<feature type="coiled-coil region" evidence="1">
    <location>
        <begin position="486"/>
        <end position="513"/>
    </location>
</feature>
<keyword evidence="2" id="KW-0732">Signal</keyword>
<feature type="chain" id="PRO_5008615439" description="Transglutaminase-like domain-containing protein" evidence="2">
    <location>
        <begin position="21"/>
        <end position="654"/>
    </location>
</feature>
<dbReference type="Gene3D" id="3.10.620.30">
    <property type="match status" value="1"/>
</dbReference>
<dbReference type="EMBL" id="LSFM01000025">
    <property type="protein sequence ID" value="OBY62100.1"/>
    <property type="molecule type" value="Genomic_DNA"/>
</dbReference>
<evidence type="ECO:0000313" key="5">
    <source>
        <dbReference type="Proteomes" id="UP000092584"/>
    </source>
</evidence>
<dbReference type="Gene3D" id="2.60.40.3140">
    <property type="match status" value="1"/>
</dbReference>
<reference evidence="5" key="1">
    <citation type="submission" date="2016-02" db="EMBL/GenBank/DDBJ databases">
        <authorList>
            <person name="Shin S.-K."/>
            <person name="Yi H."/>
            <person name="Kim E."/>
        </authorList>
    </citation>
    <scope>NUCLEOTIDE SEQUENCE [LARGE SCALE GENOMIC DNA]</scope>
    <source>
        <strain evidence="5">LPB0003</strain>
    </source>
</reference>
<gene>
    <name evidence="4" type="ORF">LPB3_15080</name>
</gene>
<accession>A0A1B8TR58</accession>
<dbReference type="InterPro" id="IPR002931">
    <property type="entry name" value="Transglutaminase-like"/>
</dbReference>
<organism evidence="4 5">
    <name type="scientific">Polaribacter vadi</name>
    <dbReference type="NCBI Taxonomy" id="1774273"/>
    <lineage>
        <taxon>Bacteria</taxon>
        <taxon>Pseudomonadati</taxon>
        <taxon>Bacteroidota</taxon>
        <taxon>Flavobacteriia</taxon>
        <taxon>Flavobacteriales</taxon>
        <taxon>Flavobacteriaceae</taxon>
    </lineage>
</organism>
<dbReference type="OrthoDB" id="98874at2"/>
<evidence type="ECO:0000256" key="1">
    <source>
        <dbReference type="SAM" id="Coils"/>
    </source>
</evidence>
<proteinExistence type="predicted"/>
<protein>
    <recommendedName>
        <fullName evidence="3">Transglutaminase-like domain-containing protein</fullName>
    </recommendedName>
</protein>
<evidence type="ECO:0000259" key="3">
    <source>
        <dbReference type="Pfam" id="PF01841"/>
    </source>
</evidence>
<evidence type="ECO:0000256" key="2">
    <source>
        <dbReference type="SAM" id="SignalP"/>
    </source>
</evidence>
<dbReference type="Gene3D" id="2.60.120.1130">
    <property type="match status" value="1"/>
</dbReference>
<dbReference type="AlphaFoldDB" id="A0A1B8TR58"/>
<keyword evidence="1" id="KW-0175">Coiled coil</keyword>